<dbReference type="PANTHER" id="PTHR13768">
    <property type="entry name" value="SOLUBLE NSF ATTACHMENT PROTEIN SNAP"/>
    <property type="match status" value="1"/>
</dbReference>
<dbReference type="Gene3D" id="1.25.40.10">
    <property type="entry name" value="Tetratricopeptide repeat domain"/>
    <property type="match status" value="1"/>
</dbReference>
<evidence type="ECO:0000313" key="7">
    <source>
        <dbReference type="Proteomes" id="UP001642409"/>
    </source>
</evidence>
<dbReference type="GO" id="GO:0005483">
    <property type="term" value="F:soluble NSF attachment protein activity"/>
    <property type="evidence" value="ECO:0007669"/>
    <property type="project" value="TreeGrafter"/>
</dbReference>
<evidence type="ECO:0000256" key="3">
    <source>
        <dbReference type="ARBA" id="ARBA00022927"/>
    </source>
</evidence>
<dbReference type="InterPro" id="IPR011990">
    <property type="entry name" value="TPR-like_helical_dom_sf"/>
</dbReference>
<dbReference type="EMBL" id="CAXDID020000071">
    <property type="protein sequence ID" value="CAL6014536.1"/>
    <property type="molecule type" value="Genomic_DNA"/>
</dbReference>
<dbReference type="AlphaFoldDB" id="A0AA86U303"/>
<feature type="region of interest" description="Disordered" evidence="4">
    <location>
        <begin position="283"/>
        <end position="311"/>
    </location>
</feature>
<evidence type="ECO:0000313" key="5">
    <source>
        <dbReference type="EMBL" id="CAI9937901.1"/>
    </source>
</evidence>
<proteinExistence type="inferred from homology"/>
<accession>A0AA86U303</accession>
<dbReference type="GO" id="GO:0019905">
    <property type="term" value="F:syntaxin binding"/>
    <property type="evidence" value="ECO:0007669"/>
    <property type="project" value="TreeGrafter"/>
</dbReference>
<evidence type="ECO:0000256" key="1">
    <source>
        <dbReference type="ARBA" id="ARBA00010050"/>
    </source>
</evidence>
<sequence length="311" mass="34530">MSDASVEASEKYIAAESLLMKKGLFKKPDPEAAAALFVKAGNLFKIAKNYDRAGEAFHKASIAFQQIKDQSSTTTNLNNAINCYNLSDPSKSTALLEELIKASAAAGKFLQAGKACVQQAEKLEEAMNYVEARKVYERAVELLQAENNADSDLRAAQQKVAEILAMREKEYLKAAKLYEEIGTKCLKIKLLQFHSRNFFFLAFLCVMLLDDEIALEDCNNKYNQLDPNLEGSAEGDFMKETIEAIQQKSGDKYITAYAKLNQRANLRGNNLVKTLIGEGQGMFKEEQEEQDAFGGDEQPAQNNAEDDDGML</sequence>
<dbReference type="GO" id="GO:0006886">
    <property type="term" value="P:intracellular protein transport"/>
    <property type="evidence" value="ECO:0007669"/>
    <property type="project" value="InterPro"/>
</dbReference>
<evidence type="ECO:0000256" key="2">
    <source>
        <dbReference type="ARBA" id="ARBA00022448"/>
    </source>
</evidence>
<comment type="caution">
    <text evidence="5">The sequence shown here is derived from an EMBL/GenBank/DDBJ whole genome shotgun (WGS) entry which is preliminary data.</text>
</comment>
<dbReference type="Proteomes" id="UP001642409">
    <property type="component" value="Unassembled WGS sequence"/>
</dbReference>
<name>A0AA86U303_9EUKA</name>
<dbReference type="SUPFAM" id="SSF48452">
    <property type="entry name" value="TPR-like"/>
    <property type="match status" value="1"/>
</dbReference>
<comment type="similarity">
    <text evidence="1">Belongs to the SNAP family.</text>
</comment>
<reference evidence="5" key="1">
    <citation type="submission" date="2023-06" db="EMBL/GenBank/DDBJ databases">
        <authorList>
            <person name="Kurt Z."/>
        </authorList>
    </citation>
    <scope>NUCLEOTIDE SEQUENCE</scope>
</reference>
<protein>
    <submittedName>
        <fullName evidence="5">Alpha-SNAP</fullName>
    </submittedName>
</protein>
<dbReference type="InterPro" id="IPR000744">
    <property type="entry name" value="NSF_attach"/>
</dbReference>
<evidence type="ECO:0000313" key="6">
    <source>
        <dbReference type="EMBL" id="CAL6014536.1"/>
    </source>
</evidence>
<dbReference type="GO" id="GO:0005774">
    <property type="term" value="C:vacuolar membrane"/>
    <property type="evidence" value="ECO:0007669"/>
    <property type="project" value="TreeGrafter"/>
</dbReference>
<dbReference type="EMBL" id="CATOUU010000653">
    <property type="protein sequence ID" value="CAI9937901.1"/>
    <property type="molecule type" value="Genomic_DNA"/>
</dbReference>
<keyword evidence="3" id="KW-0653">Protein transport</keyword>
<dbReference type="GO" id="GO:0031201">
    <property type="term" value="C:SNARE complex"/>
    <property type="evidence" value="ECO:0007669"/>
    <property type="project" value="TreeGrafter"/>
</dbReference>
<dbReference type="PRINTS" id="PR00448">
    <property type="entry name" value="NSFATTACHMNT"/>
</dbReference>
<gene>
    <name evidence="6" type="ORF">HINF_LOCUS24312</name>
    <name evidence="5" type="ORF">HINF_LOCUS25546</name>
</gene>
<organism evidence="5">
    <name type="scientific">Hexamita inflata</name>
    <dbReference type="NCBI Taxonomy" id="28002"/>
    <lineage>
        <taxon>Eukaryota</taxon>
        <taxon>Metamonada</taxon>
        <taxon>Diplomonadida</taxon>
        <taxon>Hexamitidae</taxon>
        <taxon>Hexamitinae</taxon>
        <taxon>Hexamita</taxon>
    </lineage>
</organism>
<dbReference type="PANTHER" id="PTHR13768:SF8">
    <property type="entry name" value="ALPHA-SOLUBLE NSF ATTACHMENT PROTEIN"/>
    <property type="match status" value="1"/>
</dbReference>
<dbReference type="GO" id="GO:0035494">
    <property type="term" value="P:SNARE complex disassembly"/>
    <property type="evidence" value="ECO:0007669"/>
    <property type="project" value="TreeGrafter"/>
</dbReference>
<reference evidence="6 7" key="2">
    <citation type="submission" date="2024-07" db="EMBL/GenBank/DDBJ databases">
        <authorList>
            <person name="Akdeniz Z."/>
        </authorList>
    </citation>
    <scope>NUCLEOTIDE SEQUENCE [LARGE SCALE GENOMIC DNA]</scope>
</reference>
<evidence type="ECO:0000256" key="4">
    <source>
        <dbReference type="SAM" id="MobiDB-lite"/>
    </source>
</evidence>
<dbReference type="Pfam" id="PF14938">
    <property type="entry name" value="SNAP"/>
    <property type="match status" value="1"/>
</dbReference>
<keyword evidence="7" id="KW-1185">Reference proteome</keyword>
<keyword evidence="2" id="KW-0813">Transport</keyword>